<comment type="subcellular location">
    <subcellularLocation>
        <location evidence="1">Membrane</location>
    </subcellularLocation>
</comment>
<keyword evidence="3" id="KW-0472">Membrane</keyword>
<sequence>MYARLGKEAEKTARGVFVKEPKRHLYACDDGRGDAAPEPGCWDGCDEGEDVVALYVVVSADDHLALLPHFLAHWIGELGVRAANVLVDVNSNAPTTATRRGALDPIHAVLRAAGVPAANVFNWTTTNFTSAEKRRRFDRVLKVPAFLEARLAATPGRGGWIALADVDEFPILPSPLGGGAPSRTLAAHLTKLAAGGFTVLAGYTVDRSRKGGSLEAPRAAPSIWKQFPVRSAITARCAECRANKAVAYRRFGSPQTAWNSDKGGHHAEHFTLPSARCEAVERWAEVAHFKWWGDLDSYLAKRVTDAGRVAKATQEMLDVLGAAESRTARAARLDVKPYALGQERRPVEVMRAEFAETPDKIPTCLGAPTTQSLKAHLKATARASGVVPFHPPRAARPKPADGDTDAWWLALTRAVARYCRCRGYERKISNVPAACVRGLSPPTKPPRLSVAVLSYLPSEVSRLRATACHYASLGAVVGKVLVQWNGPAPAPVIDCAHVPPDKGDPKFSVDVEVVAFERNTLLNRYASPEKLSQFPAVLLQDDDVRYSRKALRAFSAVHVLFPDAVLGLQGRIALYSDVAPGFYANPDRKGGNLVEYQYNMLTGKTSVVSPDTVAAFATAVPAASRRFIDDGHRPTCEDMTLHWLHATRHPRTPPIWLELPTKDALDLDTVAVNGSQSGEMHLDVKNWTELRGACVDRLADEFGTYPLTRSVCRLELRPARTGRRSASPGV</sequence>
<keyword evidence="2" id="KW-0808">Transferase</keyword>
<accession>A0A6S8VN06</accession>
<name>A0A6S8VN06_9STRA</name>
<dbReference type="InterPro" id="IPR004263">
    <property type="entry name" value="Exostosin"/>
</dbReference>
<evidence type="ECO:0000259" key="5">
    <source>
        <dbReference type="Pfam" id="PF09258"/>
    </source>
</evidence>
<dbReference type="InterPro" id="IPR015338">
    <property type="entry name" value="GT64_dom"/>
</dbReference>
<feature type="domain" description="Glycosyl transferase 64" evidence="5">
    <location>
        <begin position="462"/>
        <end position="715"/>
    </location>
</feature>
<evidence type="ECO:0000313" key="6">
    <source>
        <dbReference type="EMBL" id="CAE0698302.1"/>
    </source>
</evidence>
<keyword evidence="4" id="KW-1015">Disulfide bond</keyword>
<dbReference type="EMBL" id="HBIW01015937">
    <property type="protein sequence ID" value="CAE0698302.1"/>
    <property type="molecule type" value="Transcribed_RNA"/>
</dbReference>
<dbReference type="PANTHER" id="PTHR48261">
    <property type="entry name" value="ACETYLGLUCOSAMINYLTRANSFERASE"/>
    <property type="match status" value="1"/>
</dbReference>
<organism evidence="6">
    <name type="scientific">Pelagomonas calceolata</name>
    <dbReference type="NCBI Taxonomy" id="35677"/>
    <lineage>
        <taxon>Eukaryota</taxon>
        <taxon>Sar</taxon>
        <taxon>Stramenopiles</taxon>
        <taxon>Ochrophyta</taxon>
        <taxon>Pelagophyceae</taxon>
        <taxon>Pelagomonadales</taxon>
        <taxon>Pelagomonadaceae</taxon>
        <taxon>Pelagomonas</taxon>
    </lineage>
</organism>
<reference evidence="6" key="1">
    <citation type="submission" date="2021-01" db="EMBL/GenBank/DDBJ databases">
        <authorList>
            <person name="Corre E."/>
            <person name="Pelletier E."/>
            <person name="Niang G."/>
            <person name="Scheremetjew M."/>
            <person name="Finn R."/>
            <person name="Kale V."/>
            <person name="Holt S."/>
            <person name="Cochrane G."/>
            <person name="Meng A."/>
            <person name="Brown T."/>
            <person name="Cohen L."/>
        </authorList>
    </citation>
    <scope>NUCLEOTIDE SEQUENCE</scope>
    <source>
        <strain evidence="6">CCMP1756</strain>
    </source>
</reference>
<evidence type="ECO:0000256" key="4">
    <source>
        <dbReference type="ARBA" id="ARBA00023157"/>
    </source>
</evidence>
<evidence type="ECO:0000256" key="3">
    <source>
        <dbReference type="ARBA" id="ARBA00023136"/>
    </source>
</evidence>
<dbReference type="GO" id="GO:0016757">
    <property type="term" value="F:glycosyltransferase activity"/>
    <property type="evidence" value="ECO:0007669"/>
    <property type="project" value="InterPro"/>
</dbReference>
<proteinExistence type="predicted"/>
<dbReference type="Gene3D" id="3.90.550.10">
    <property type="entry name" value="Spore Coat Polysaccharide Biosynthesis Protein SpsA, Chain A"/>
    <property type="match status" value="1"/>
</dbReference>
<dbReference type="Pfam" id="PF09258">
    <property type="entry name" value="Glyco_transf_64"/>
    <property type="match status" value="1"/>
</dbReference>
<dbReference type="GO" id="GO:0016020">
    <property type="term" value="C:membrane"/>
    <property type="evidence" value="ECO:0007669"/>
    <property type="project" value="UniProtKB-SubCell"/>
</dbReference>
<dbReference type="EMBL" id="HBIW01015938">
    <property type="protein sequence ID" value="CAE0698303.1"/>
    <property type="molecule type" value="Transcribed_RNA"/>
</dbReference>
<gene>
    <name evidence="6" type="ORF">PCAL00307_LOCUS13738</name>
    <name evidence="7" type="ORF">PCAL00307_LOCUS13739</name>
</gene>
<evidence type="ECO:0000313" key="7">
    <source>
        <dbReference type="EMBL" id="CAE0698303.1"/>
    </source>
</evidence>
<dbReference type="AlphaFoldDB" id="A0A6S8VN06"/>
<evidence type="ECO:0000256" key="1">
    <source>
        <dbReference type="ARBA" id="ARBA00004370"/>
    </source>
</evidence>
<dbReference type="PANTHER" id="PTHR48261:SF2">
    <property type="entry name" value="ACETYLGLUCOSAMINYLTRANSFERASE"/>
    <property type="match status" value="1"/>
</dbReference>
<evidence type="ECO:0000256" key="2">
    <source>
        <dbReference type="ARBA" id="ARBA00022679"/>
    </source>
</evidence>
<protein>
    <recommendedName>
        <fullName evidence="5">Glycosyl transferase 64 domain-containing protein</fullName>
    </recommendedName>
</protein>
<dbReference type="InterPro" id="IPR029044">
    <property type="entry name" value="Nucleotide-diphossugar_trans"/>
</dbReference>